<dbReference type="EMBL" id="JBHSPR010000010">
    <property type="protein sequence ID" value="MFC6017360.1"/>
    <property type="molecule type" value="Genomic_DNA"/>
</dbReference>
<comment type="caution">
    <text evidence="3">The sequence shown here is derived from an EMBL/GenBank/DDBJ whole genome shotgun (WGS) entry which is preliminary data.</text>
</comment>
<protein>
    <submittedName>
        <fullName evidence="3">DUF998 domain-containing protein</fullName>
    </submittedName>
</protein>
<gene>
    <name evidence="3" type="ORF">ACFP2T_14220</name>
</gene>
<keyword evidence="2" id="KW-0812">Transmembrane</keyword>
<evidence type="ECO:0000313" key="3">
    <source>
        <dbReference type="EMBL" id="MFC6017360.1"/>
    </source>
</evidence>
<reference evidence="4" key="1">
    <citation type="journal article" date="2019" name="Int. J. Syst. Evol. Microbiol.">
        <title>The Global Catalogue of Microorganisms (GCM) 10K type strain sequencing project: providing services to taxonomists for standard genome sequencing and annotation.</title>
        <authorList>
            <consortium name="The Broad Institute Genomics Platform"/>
            <consortium name="The Broad Institute Genome Sequencing Center for Infectious Disease"/>
            <person name="Wu L."/>
            <person name="Ma J."/>
        </authorList>
    </citation>
    <scope>NUCLEOTIDE SEQUENCE [LARGE SCALE GENOMIC DNA]</scope>
    <source>
        <strain evidence="4">ZS-35-S2</strain>
    </source>
</reference>
<feature type="region of interest" description="Disordered" evidence="1">
    <location>
        <begin position="245"/>
        <end position="295"/>
    </location>
</feature>
<accession>A0ABW1K7B6</accession>
<dbReference type="RefSeq" id="WP_377421560.1">
    <property type="nucleotide sequence ID" value="NZ_JBHSPR010000010.1"/>
</dbReference>
<feature type="region of interest" description="Disordered" evidence="1">
    <location>
        <begin position="1"/>
        <end position="35"/>
    </location>
</feature>
<dbReference type="InterPro" id="IPR009339">
    <property type="entry name" value="DUF998"/>
</dbReference>
<feature type="transmembrane region" description="Helical" evidence="2">
    <location>
        <begin position="116"/>
        <end position="134"/>
    </location>
</feature>
<keyword evidence="4" id="KW-1185">Reference proteome</keyword>
<feature type="transmembrane region" description="Helical" evidence="2">
    <location>
        <begin position="154"/>
        <end position="174"/>
    </location>
</feature>
<proteinExistence type="predicted"/>
<feature type="compositionally biased region" description="Gly residues" evidence="1">
    <location>
        <begin position="285"/>
        <end position="295"/>
    </location>
</feature>
<evidence type="ECO:0000313" key="4">
    <source>
        <dbReference type="Proteomes" id="UP001596203"/>
    </source>
</evidence>
<keyword evidence="2" id="KW-1133">Transmembrane helix</keyword>
<name>A0ABW1K7B6_9ACTN</name>
<organism evidence="3 4">
    <name type="scientific">Plantactinospora solaniradicis</name>
    <dbReference type="NCBI Taxonomy" id="1723736"/>
    <lineage>
        <taxon>Bacteria</taxon>
        <taxon>Bacillati</taxon>
        <taxon>Actinomycetota</taxon>
        <taxon>Actinomycetes</taxon>
        <taxon>Micromonosporales</taxon>
        <taxon>Micromonosporaceae</taxon>
        <taxon>Plantactinospora</taxon>
    </lineage>
</organism>
<feature type="compositionally biased region" description="Basic and acidic residues" evidence="1">
    <location>
        <begin position="11"/>
        <end position="35"/>
    </location>
</feature>
<keyword evidence="2" id="KW-0472">Membrane</keyword>
<feature type="transmembrane region" description="Helical" evidence="2">
    <location>
        <begin position="186"/>
        <end position="208"/>
    </location>
</feature>
<feature type="transmembrane region" description="Helical" evidence="2">
    <location>
        <begin position="48"/>
        <end position="70"/>
    </location>
</feature>
<dbReference type="Pfam" id="PF06197">
    <property type="entry name" value="DUF998"/>
    <property type="match status" value="1"/>
</dbReference>
<sequence length="295" mass="28989">MTDPRPGAGPFRRDRQGSAQRFRSEPHDLAGGDRDRARQADLRRSTSALAAGACALAGAVAVTLAVDAGPSPGFAGYVSEAGASTSPSAWTYRLGLLAIAAGLLLLAVALPPALRLAAGLLVPSGLATVVSAGVSCRSECPLPPFDRTTLADLVHGGASIAAVAGTVFAILAVALTPGAAPALRRLATVAAVVAVPLSLTAGVALLAVGRGLLTGTVERLLLIDLAAWGVATAIALGPVRPTGAATPPTAISPGHPPATGPGDLPATALGDRPDSGPGDPPRTGRPGGPSTGPRM</sequence>
<feature type="transmembrane region" description="Helical" evidence="2">
    <location>
        <begin position="90"/>
        <end position="109"/>
    </location>
</feature>
<evidence type="ECO:0000256" key="2">
    <source>
        <dbReference type="SAM" id="Phobius"/>
    </source>
</evidence>
<dbReference type="Proteomes" id="UP001596203">
    <property type="component" value="Unassembled WGS sequence"/>
</dbReference>
<evidence type="ECO:0000256" key="1">
    <source>
        <dbReference type="SAM" id="MobiDB-lite"/>
    </source>
</evidence>